<keyword evidence="13 19" id="KW-0472">Membrane</keyword>
<dbReference type="GO" id="GO:0005886">
    <property type="term" value="C:plasma membrane"/>
    <property type="evidence" value="ECO:0007669"/>
    <property type="project" value="UniProtKB-SubCell"/>
</dbReference>
<evidence type="ECO:0000256" key="14">
    <source>
        <dbReference type="ARBA" id="ARBA00025228"/>
    </source>
</evidence>
<reference evidence="20" key="1">
    <citation type="submission" date="2020-10" db="EMBL/GenBank/DDBJ databases">
        <authorList>
            <person name="Gilroy R."/>
        </authorList>
    </citation>
    <scope>NUCLEOTIDE SEQUENCE</scope>
    <source>
        <strain evidence="20">CHK191-8634</strain>
    </source>
</reference>
<evidence type="ECO:0000313" key="21">
    <source>
        <dbReference type="Proteomes" id="UP000824073"/>
    </source>
</evidence>
<keyword evidence="10 19" id="KW-0812">Transmembrane</keyword>
<sequence length="253" mass="27032">MFFKPFFIALSTYSIVPVPQFEWTEDNLRYSICFFPLVGLLCGGALTGWLAFCSALDIGRILCAAVAVCIPLLLSGGIHMDGYMDTVDALASHQPREKKLAILKDPNCGAFAVAYCGVYLVLCFGLMCELRDTGLLVAVCPGFVLSRALSGLCAVTLPNARGAGMLNSYTQKARKKLASAVMVVTSVLACAVMTALAPLPGLLAAVLSVLWVFLYRRMVMHQFGGVTGDTAGFFLQVCELAVLLGIWMGGLLP</sequence>
<keyword evidence="9 19" id="KW-0808">Transferase</keyword>
<keyword evidence="11 19" id="KW-0460">Magnesium</keyword>
<evidence type="ECO:0000256" key="16">
    <source>
        <dbReference type="ARBA" id="ARBA00032853"/>
    </source>
</evidence>
<evidence type="ECO:0000256" key="2">
    <source>
        <dbReference type="ARBA" id="ARBA00004651"/>
    </source>
</evidence>
<evidence type="ECO:0000256" key="3">
    <source>
        <dbReference type="ARBA" id="ARBA00004663"/>
    </source>
</evidence>
<organism evidence="20 21">
    <name type="scientific">Candidatus Ventrousia excrementavium</name>
    <dbReference type="NCBI Taxonomy" id="2840961"/>
    <lineage>
        <taxon>Bacteria</taxon>
        <taxon>Bacillati</taxon>
        <taxon>Bacillota</taxon>
        <taxon>Clostridia</taxon>
        <taxon>Eubacteriales</taxon>
        <taxon>Clostridiaceae</taxon>
        <taxon>Clostridiaceae incertae sedis</taxon>
        <taxon>Candidatus Ventrousia</taxon>
    </lineage>
</organism>
<evidence type="ECO:0000256" key="18">
    <source>
        <dbReference type="ARBA" id="ARBA00049504"/>
    </source>
</evidence>
<evidence type="ECO:0000256" key="10">
    <source>
        <dbReference type="ARBA" id="ARBA00022692"/>
    </source>
</evidence>
<comment type="pathway">
    <text evidence="3 19">Cofactor biosynthesis; adenosylcobalamin biosynthesis; adenosylcobalamin from cob(II)yrinate a,c-diamide: step 7/7.</text>
</comment>
<dbReference type="HAMAP" id="MF_00719">
    <property type="entry name" value="CobS"/>
    <property type="match status" value="1"/>
</dbReference>
<comment type="subcellular location">
    <subcellularLocation>
        <location evidence="2 19">Cell membrane</location>
        <topology evidence="2 19">Multi-pass membrane protein</topology>
    </subcellularLocation>
</comment>
<dbReference type="InterPro" id="IPR003805">
    <property type="entry name" value="CobS"/>
</dbReference>
<protein>
    <recommendedName>
        <fullName evidence="6 19">Adenosylcobinamide-GDP ribazoletransferase</fullName>
        <ecNumber evidence="5 19">2.7.8.26</ecNumber>
    </recommendedName>
    <alternativeName>
        <fullName evidence="16 19">Cobalamin synthase</fullName>
    </alternativeName>
    <alternativeName>
        <fullName evidence="15 19">Cobalamin-5'-phosphate synthase</fullName>
    </alternativeName>
</protein>
<feature type="transmembrane region" description="Helical" evidence="19">
    <location>
        <begin position="58"/>
        <end position="74"/>
    </location>
</feature>
<evidence type="ECO:0000256" key="11">
    <source>
        <dbReference type="ARBA" id="ARBA00022842"/>
    </source>
</evidence>
<accession>A0A9D1LMH2</accession>
<evidence type="ECO:0000256" key="15">
    <source>
        <dbReference type="ARBA" id="ARBA00032605"/>
    </source>
</evidence>
<dbReference type="GO" id="GO:0051073">
    <property type="term" value="F:adenosylcobinamide-GDP ribazoletransferase activity"/>
    <property type="evidence" value="ECO:0007669"/>
    <property type="project" value="UniProtKB-UniRule"/>
</dbReference>
<feature type="transmembrane region" description="Helical" evidence="19">
    <location>
        <begin position="231"/>
        <end position="252"/>
    </location>
</feature>
<dbReference type="PANTHER" id="PTHR34148">
    <property type="entry name" value="ADENOSYLCOBINAMIDE-GDP RIBAZOLETRANSFERASE"/>
    <property type="match status" value="1"/>
</dbReference>
<evidence type="ECO:0000256" key="1">
    <source>
        <dbReference type="ARBA" id="ARBA00001946"/>
    </source>
</evidence>
<evidence type="ECO:0000256" key="6">
    <source>
        <dbReference type="ARBA" id="ARBA00015850"/>
    </source>
</evidence>
<comment type="cofactor">
    <cofactor evidence="1 19">
        <name>Mg(2+)</name>
        <dbReference type="ChEBI" id="CHEBI:18420"/>
    </cofactor>
</comment>
<reference evidence="20" key="2">
    <citation type="journal article" date="2021" name="PeerJ">
        <title>Extensive microbial diversity within the chicken gut microbiome revealed by metagenomics and culture.</title>
        <authorList>
            <person name="Gilroy R."/>
            <person name="Ravi A."/>
            <person name="Getino M."/>
            <person name="Pursley I."/>
            <person name="Horton D.L."/>
            <person name="Alikhan N.F."/>
            <person name="Baker D."/>
            <person name="Gharbi K."/>
            <person name="Hall N."/>
            <person name="Watson M."/>
            <person name="Adriaenssens E.M."/>
            <person name="Foster-Nyarko E."/>
            <person name="Jarju S."/>
            <person name="Secka A."/>
            <person name="Antonio M."/>
            <person name="Oren A."/>
            <person name="Chaudhuri R.R."/>
            <person name="La Ragione R."/>
            <person name="Hildebrand F."/>
            <person name="Pallen M.J."/>
        </authorList>
    </citation>
    <scope>NUCLEOTIDE SEQUENCE</scope>
    <source>
        <strain evidence="20">CHK191-8634</strain>
    </source>
</reference>
<feature type="transmembrane region" description="Helical" evidence="19">
    <location>
        <begin position="30"/>
        <end position="52"/>
    </location>
</feature>
<evidence type="ECO:0000256" key="9">
    <source>
        <dbReference type="ARBA" id="ARBA00022679"/>
    </source>
</evidence>
<comment type="function">
    <text evidence="14 19">Joins adenosylcobinamide-GDP and alpha-ribazole to generate adenosylcobalamin (Ado-cobalamin). Also synthesizes adenosylcobalamin 5'-phosphate from adenosylcobinamide-GDP and alpha-ribazole 5'-phosphate.</text>
</comment>
<evidence type="ECO:0000313" key="20">
    <source>
        <dbReference type="EMBL" id="HIU44564.1"/>
    </source>
</evidence>
<dbReference type="EMBL" id="DVMR01000072">
    <property type="protein sequence ID" value="HIU44564.1"/>
    <property type="molecule type" value="Genomic_DNA"/>
</dbReference>
<comment type="catalytic activity">
    <reaction evidence="17 19">
        <text>alpha-ribazole + adenosylcob(III)inamide-GDP = adenosylcob(III)alamin + GMP + H(+)</text>
        <dbReference type="Rhea" id="RHEA:16049"/>
        <dbReference type="ChEBI" id="CHEBI:10329"/>
        <dbReference type="ChEBI" id="CHEBI:15378"/>
        <dbReference type="ChEBI" id="CHEBI:18408"/>
        <dbReference type="ChEBI" id="CHEBI:58115"/>
        <dbReference type="ChEBI" id="CHEBI:60487"/>
        <dbReference type="EC" id="2.7.8.26"/>
    </reaction>
</comment>
<dbReference type="Pfam" id="PF02654">
    <property type="entry name" value="CobS"/>
    <property type="match status" value="1"/>
</dbReference>
<evidence type="ECO:0000256" key="7">
    <source>
        <dbReference type="ARBA" id="ARBA00022475"/>
    </source>
</evidence>
<evidence type="ECO:0000256" key="17">
    <source>
        <dbReference type="ARBA" id="ARBA00048623"/>
    </source>
</evidence>
<dbReference type="EC" id="2.7.8.26" evidence="5 19"/>
<evidence type="ECO:0000256" key="12">
    <source>
        <dbReference type="ARBA" id="ARBA00022989"/>
    </source>
</evidence>
<dbReference type="AlphaFoldDB" id="A0A9D1LMH2"/>
<evidence type="ECO:0000256" key="13">
    <source>
        <dbReference type="ARBA" id="ARBA00023136"/>
    </source>
</evidence>
<dbReference type="GO" id="GO:0008818">
    <property type="term" value="F:cobalamin 5'-phosphate synthase activity"/>
    <property type="evidence" value="ECO:0007669"/>
    <property type="project" value="UniProtKB-UniRule"/>
</dbReference>
<evidence type="ECO:0000256" key="19">
    <source>
        <dbReference type="HAMAP-Rule" id="MF_00719"/>
    </source>
</evidence>
<comment type="catalytic activity">
    <reaction evidence="18 19">
        <text>alpha-ribazole 5'-phosphate + adenosylcob(III)inamide-GDP = adenosylcob(III)alamin 5'-phosphate + GMP + H(+)</text>
        <dbReference type="Rhea" id="RHEA:23560"/>
        <dbReference type="ChEBI" id="CHEBI:15378"/>
        <dbReference type="ChEBI" id="CHEBI:57918"/>
        <dbReference type="ChEBI" id="CHEBI:58115"/>
        <dbReference type="ChEBI" id="CHEBI:60487"/>
        <dbReference type="ChEBI" id="CHEBI:60493"/>
        <dbReference type="EC" id="2.7.8.26"/>
    </reaction>
</comment>
<feature type="transmembrane region" description="Helical" evidence="19">
    <location>
        <begin position="108"/>
        <end position="127"/>
    </location>
</feature>
<feature type="transmembrane region" description="Helical" evidence="19">
    <location>
        <begin position="133"/>
        <end position="157"/>
    </location>
</feature>
<comment type="similarity">
    <text evidence="4 19">Belongs to the CobS family.</text>
</comment>
<evidence type="ECO:0000256" key="8">
    <source>
        <dbReference type="ARBA" id="ARBA00022573"/>
    </source>
</evidence>
<comment type="caution">
    <text evidence="20">The sequence shown here is derived from an EMBL/GenBank/DDBJ whole genome shotgun (WGS) entry which is preliminary data.</text>
</comment>
<keyword evidence="7 19" id="KW-1003">Cell membrane</keyword>
<name>A0A9D1LMH2_9CLOT</name>
<keyword evidence="8 19" id="KW-0169">Cobalamin biosynthesis</keyword>
<dbReference type="PANTHER" id="PTHR34148:SF1">
    <property type="entry name" value="ADENOSYLCOBINAMIDE-GDP RIBAZOLETRANSFERASE"/>
    <property type="match status" value="1"/>
</dbReference>
<dbReference type="Proteomes" id="UP000824073">
    <property type="component" value="Unassembled WGS sequence"/>
</dbReference>
<feature type="transmembrane region" description="Helical" evidence="19">
    <location>
        <begin position="177"/>
        <end position="196"/>
    </location>
</feature>
<proteinExistence type="inferred from homology"/>
<evidence type="ECO:0000256" key="4">
    <source>
        <dbReference type="ARBA" id="ARBA00010561"/>
    </source>
</evidence>
<dbReference type="GO" id="GO:0009236">
    <property type="term" value="P:cobalamin biosynthetic process"/>
    <property type="evidence" value="ECO:0007669"/>
    <property type="project" value="UniProtKB-UniRule"/>
</dbReference>
<gene>
    <name evidence="19 20" type="primary">cobS</name>
    <name evidence="20" type="ORF">IAB67_09730</name>
</gene>
<keyword evidence="12 19" id="KW-1133">Transmembrane helix</keyword>
<dbReference type="NCBIfam" id="TIGR00317">
    <property type="entry name" value="cobS"/>
    <property type="match status" value="1"/>
</dbReference>
<evidence type="ECO:0000256" key="5">
    <source>
        <dbReference type="ARBA" id="ARBA00013200"/>
    </source>
</evidence>